<protein>
    <submittedName>
        <fullName evidence="1">Uncharacterized protein</fullName>
    </submittedName>
</protein>
<reference evidence="1 2" key="1">
    <citation type="submission" date="2016-10" db="EMBL/GenBank/DDBJ databases">
        <authorList>
            <person name="de Groot N.N."/>
        </authorList>
    </citation>
    <scope>NUCLEOTIDE SEQUENCE [LARGE SCALE GENOMIC DNA]</scope>
    <source>
        <strain evidence="1 2">CGMCC 1.10331</strain>
    </source>
</reference>
<sequence>MHSREGEATDGIGPTTYGSWGLDSRIRGFSVIDPGPITGV</sequence>
<organism evidence="1 2">
    <name type="scientific">Halobellus limi</name>
    <dbReference type="NCBI Taxonomy" id="699433"/>
    <lineage>
        <taxon>Archaea</taxon>
        <taxon>Methanobacteriati</taxon>
        <taxon>Methanobacteriota</taxon>
        <taxon>Stenosarchaea group</taxon>
        <taxon>Halobacteria</taxon>
        <taxon>Halobacteriales</taxon>
        <taxon>Haloferacaceae</taxon>
        <taxon>Halobellus</taxon>
    </lineage>
</organism>
<proteinExistence type="predicted"/>
<dbReference type="EMBL" id="FNVN01000002">
    <property type="protein sequence ID" value="SEG39715.1"/>
    <property type="molecule type" value="Genomic_DNA"/>
</dbReference>
<accession>A0A1H5ZVA3</accession>
<keyword evidence="2" id="KW-1185">Reference proteome</keyword>
<evidence type="ECO:0000313" key="1">
    <source>
        <dbReference type="EMBL" id="SEG39715.1"/>
    </source>
</evidence>
<dbReference type="AlphaFoldDB" id="A0A1H5ZVA3"/>
<gene>
    <name evidence="1" type="ORF">SAMN04488133_2180</name>
</gene>
<evidence type="ECO:0000313" key="2">
    <source>
        <dbReference type="Proteomes" id="UP000236740"/>
    </source>
</evidence>
<dbReference type="GeneID" id="79020997"/>
<dbReference type="Proteomes" id="UP000236740">
    <property type="component" value="Unassembled WGS sequence"/>
</dbReference>
<name>A0A1H5ZVA3_9EURY</name>
<dbReference type="RefSeq" id="WP_268806877.1">
    <property type="nucleotide sequence ID" value="NZ_CP031311.1"/>
</dbReference>